<keyword evidence="2" id="KW-1185">Reference proteome</keyword>
<accession>A0A397G3M3</accession>
<evidence type="ECO:0000313" key="1">
    <source>
        <dbReference type="EMBL" id="RHZ45621.1"/>
    </source>
</evidence>
<proteinExistence type="predicted"/>
<sequence length="66" mass="7998">MHTFTRVKVPNVEKDIISKKSWNLENLGFLEYQEFLDRPIITIRYYNGYFSYAVTRKIRKKPQISI</sequence>
<dbReference type="Proteomes" id="UP000266861">
    <property type="component" value="Unassembled WGS sequence"/>
</dbReference>
<gene>
    <name evidence="1" type="ORF">Glove_668g33</name>
</gene>
<comment type="caution">
    <text evidence="1">The sequence shown here is derived from an EMBL/GenBank/DDBJ whole genome shotgun (WGS) entry which is preliminary data.</text>
</comment>
<organism evidence="1 2">
    <name type="scientific">Diversispora epigaea</name>
    <dbReference type="NCBI Taxonomy" id="1348612"/>
    <lineage>
        <taxon>Eukaryota</taxon>
        <taxon>Fungi</taxon>
        <taxon>Fungi incertae sedis</taxon>
        <taxon>Mucoromycota</taxon>
        <taxon>Glomeromycotina</taxon>
        <taxon>Glomeromycetes</taxon>
        <taxon>Diversisporales</taxon>
        <taxon>Diversisporaceae</taxon>
        <taxon>Diversispora</taxon>
    </lineage>
</organism>
<dbReference type="EMBL" id="PQFF01000543">
    <property type="protein sequence ID" value="RHZ45621.1"/>
    <property type="molecule type" value="Genomic_DNA"/>
</dbReference>
<evidence type="ECO:0000313" key="2">
    <source>
        <dbReference type="Proteomes" id="UP000266861"/>
    </source>
</evidence>
<dbReference type="AlphaFoldDB" id="A0A397G3M3"/>
<reference evidence="1 2" key="1">
    <citation type="submission" date="2018-08" db="EMBL/GenBank/DDBJ databases">
        <title>Genome and evolution of the arbuscular mycorrhizal fungus Diversispora epigaea (formerly Glomus versiforme) and its bacterial endosymbionts.</title>
        <authorList>
            <person name="Sun X."/>
            <person name="Fei Z."/>
            <person name="Harrison M."/>
        </authorList>
    </citation>
    <scope>NUCLEOTIDE SEQUENCE [LARGE SCALE GENOMIC DNA]</scope>
    <source>
        <strain evidence="1 2">IT104</strain>
    </source>
</reference>
<name>A0A397G3M3_9GLOM</name>
<protein>
    <submittedName>
        <fullName evidence="1">Uncharacterized protein</fullName>
    </submittedName>
</protein>